<evidence type="ECO:0008006" key="3">
    <source>
        <dbReference type="Google" id="ProtNLM"/>
    </source>
</evidence>
<organism evidence="1 2">
    <name type="scientific">Okeania hirsuta</name>
    <dbReference type="NCBI Taxonomy" id="1458930"/>
    <lineage>
        <taxon>Bacteria</taxon>
        <taxon>Bacillati</taxon>
        <taxon>Cyanobacteriota</taxon>
        <taxon>Cyanophyceae</taxon>
        <taxon>Oscillatoriophycideae</taxon>
        <taxon>Oscillatoriales</taxon>
        <taxon>Microcoleaceae</taxon>
        <taxon>Okeania</taxon>
    </lineage>
</organism>
<proteinExistence type="predicted"/>
<reference evidence="1 2" key="1">
    <citation type="journal article" date="2018" name="ACS Chem. Biol.">
        <title>Ketoreductase domain dysfunction expands chemodiversity: malyngamide biosynthesis in the cyanobacterium Okeania hirsuta.</title>
        <authorList>
            <person name="Moss N.A."/>
            <person name="Leao T."/>
            <person name="Rankin M."/>
            <person name="McCullough T.M."/>
            <person name="Qu P."/>
            <person name="Korobeynikov A."/>
            <person name="Smith J.L."/>
            <person name="Gerwick L."/>
            <person name="Gerwick W.H."/>
        </authorList>
    </citation>
    <scope>NUCLEOTIDE SEQUENCE [LARGE SCALE GENOMIC DNA]</scope>
    <source>
        <strain evidence="1 2">PAB10Feb10-1</strain>
    </source>
</reference>
<gene>
    <name evidence="1" type="ORF">D5R40_14910</name>
</gene>
<evidence type="ECO:0000313" key="1">
    <source>
        <dbReference type="EMBL" id="RQH42238.1"/>
    </source>
</evidence>
<evidence type="ECO:0000313" key="2">
    <source>
        <dbReference type="Proteomes" id="UP000269154"/>
    </source>
</evidence>
<protein>
    <recommendedName>
        <fullName evidence="3">Transposase IS4-like domain-containing protein</fullName>
    </recommendedName>
</protein>
<comment type="caution">
    <text evidence="1">The sequence shown here is derived from an EMBL/GenBank/DDBJ whole genome shotgun (WGS) entry which is preliminary data.</text>
</comment>
<accession>A0A3N6PCB0</accession>
<dbReference type="InterPro" id="IPR012337">
    <property type="entry name" value="RNaseH-like_sf"/>
</dbReference>
<dbReference type="AlphaFoldDB" id="A0A3N6PCB0"/>
<dbReference type="EMBL" id="RCBY01000076">
    <property type="protein sequence ID" value="RQH42238.1"/>
    <property type="molecule type" value="Genomic_DNA"/>
</dbReference>
<dbReference type="Proteomes" id="UP000269154">
    <property type="component" value="Unassembled WGS sequence"/>
</dbReference>
<sequence length="76" mass="9181">MTLILRFAPRWKIEEFYARIKQLTGLEFCQCRRGKIQKNHIACAMLVWNNWKKMANVMGKTIDQLKHQLLSKYKRI</sequence>
<dbReference type="SUPFAM" id="SSF53098">
    <property type="entry name" value="Ribonuclease H-like"/>
    <property type="match status" value="1"/>
</dbReference>
<dbReference type="OrthoDB" id="504645at2"/>
<name>A0A3N6PCB0_9CYAN</name>
<keyword evidence="2" id="KW-1185">Reference proteome</keyword>